<evidence type="ECO:0000256" key="1">
    <source>
        <dbReference type="SAM" id="Coils"/>
    </source>
</evidence>
<dbReference type="PANTHER" id="PTHR34649:SF1">
    <property type="entry name" value="CILIA- AND FLAGELLA-ASSOCIATED PROTEIN 99"/>
    <property type="match status" value="1"/>
</dbReference>
<dbReference type="RefSeq" id="XP_028843664.1">
    <property type="nucleotide sequence ID" value="XM_028987831.1"/>
</dbReference>
<gene>
    <name evidence="3" type="primary">CFAP99</name>
</gene>
<dbReference type="Proteomes" id="UP000694580">
    <property type="component" value="Chromosome 1"/>
</dbReference>
<accession>A0AAY4ARR4</accession>
<reference evidence="3 4" key="1">
    <citation type="submission" date="2020-06" db="EMBL/GenBank/DDBJ databases">
        <authorList>
            <consortium name="Wellcome Sanger Institute Data Sharing"/>
        </authorList>
    </citation>
    <scope>NUCLEOTIDE SEQUENCE [LARGE SCALE GENOMIC DNA]</scope>
</reference>
<feature type="region of interest" description="Disordered" evidence="2">
    <location>
        <begin position="589"/>
        <end position="633"/>
    </location>
</feature>
<dbReference type="PANTHER" id="PTHR34649">
    <property type="entry name" value="CILIA- AND FLAGELLA-ASSOCIATED PROTEIN 99"/>
    <property type="match status" value="1"/>
</dbReference>
<evidence type="ECO:0000313" key="4">
    <source>
        <dbReference type="Proteomes" id="UP000694580"/>
    </source>
</evidence>
<reference evidence="3" key="2">
    <citation type="submission" date="2025-08" db="UniProtKB">
        <authorList>
            <consortium name="Ensembl"/>
        </authorList>
    </citation>
    <scope>IDENTIFICATION</scope>
</reference>
<feature type="compositionally biased region" description="Basic and acidic residues" evidence="2">
    <location>
        <begin position="589"/>
        <end position="607"/>
    </location>
</feature>
<evidence type="ECO:0000313" key="3">
    <source>
        <dbReference type="Ensembl" id="ENSDCDP00010011025.1"/>
    </source>
</evidence>
<reference evidence="3" key="3">
    <citation type="submission" date="2025-09" db="UniProtKB">
        <authorList>
            <consortium name="Ensembl"/>
        </authorList>
    </citation>
    <scope>IDENTIFICATION</scope>
</reference>
<sequence>MTKYGEIVREAARLLDAFRPAQQSVESFLETAAVRLQEKCNALHRKFVLDVVSGCAEHQKLLDVVVDAFYDHDDRCLLKADRSQFSVICYIAVFLLDDIGMERFSNIVRSLDVAKMHKFLSFFFNVTNLSTWILGSWSNIYDAAYVEANWIIPLLRWCPKIKALLDQLASGASNVGAAKKLPGKCTRPQEFTLTKPKPRPLPLPEPIPLQQKHHPVNPRIYKPPKEKQTLEEMKRKNRLKAQDDLYKANAQGFRCANPQPSERTKNVIAEITQARDSQLKFNAVFTSGMPATQRVNSLPIRLNTTAILKQGALYHRQMEEEISRIERLAEGAYEPSSFLQWQREMKEKDLQEELAKLERLRLEGKISHKEAMLAQARMAERNRQRAVFKKEETAELMREYAEKRLQEEKELRNLVQQVAGGHRNAKAARAQLQELKQRIVREVSQQNRQLLAKALEEAQAELSRKFELILQIRAIESVSPIRHKFVDVTETAGHRLLDEMSLAELWERLARLQEAQQQEQQGKRERILEERQRREELLLEHLDNITLHKEAVRQATARRQEEEAARPAGQQLVLKDERVAALQRRLEEKEQEIQRRKQKERDRDTRRLHSAKTDLPNSSLRKQTSEEQEWQEMERSVARLVQLRETKTNTRH</sequence>
<name>A0AAY4ARR4_9TELE</name>
<feature type="coiled-coil region" evidence="1">
    <location>
        <begin position="390"/>
        <end position="461"/>
    </location>
</feature>
<dbReference type="Ensembl" id="ENSDCDT00010011541.1">
    <property type="protein sequence ID" value="ENSDCDP00010011025.1"/>
    <property type="gene ID" value="ENSDCDG00010004876.1"/>
</dbReference>
<keyword evidence="4" id="KW-1185">Reference proteome</keyword>
<protein>
    <recommendedName>
        <fullName evidence="5">Cilia- and flagella-associated protein 99</fullName>
    </recommendedName>
</protein>
<proteinExistence type="predicted"/>
<evidence type="ECO:0000256" key="2">
    <source>
        <dbReference type="SAM" id="MobiDB-lite"/>
    </source>
</evidence>
<evidence type="ECO:0008006" key="5">
    <source>
        <dbReference type="Google" id="ProtNLM"/>
    </source>
</evidence>
<dbReference type="GeneTree" id="ENSGT00500000045231"/>
<feature type="region of interest" description="Disordered" evidence="2">
    <location>
        <begin position="187"/>
        <end position="222"/>
    </location>
</feature>
<dbReference type="GeneID" id="114794943"/>
<dbReference type="AlphaFoldDB" id="A0AAY4ARR4"/>
<keyword evidence="1" id="KW-0175">Coiled coil</keyword>
<organism evidence="3 4">
    <name type="scientific">Denticeps clupeoides</name>
    <name type="common">denticle herring</name>
    <dbReference type="NCBI Taxonomy" id="299321"/>
    <lineage>
        <taxon>Eukaryota</taxon>
        <taxon>Metazoa</taxon>
        <taxon>Chordata</taxon>
        <taxon>Craniata</taxon>
        <taxon>Vertebrata</taxon>
        <taxon>Euteleostomi</taxon>
        <taxon>Actinopterygii</taxon>
        <taxon>Neopterygii</taxon>
        <taxon>Teleostei</taxon>
        <taxon>Clupei</taxon>
        <taxon>Clupeiformes</taxon>
        <taxon>Denticipitoidei</taxon>
        <taxon>Denticipitidae</taxon>
        <taxon>Denticeps</taxon>
    </lineage>
</organism>
<dbReference type="InterPro" id="IPR039341">
    <property type="entry name" value="CFAP99"/>
</dbReference>